<keyword evidence="3" id="KW-1185">Reference proteome</keyword>
<dbReference type="PANTHER" id="PTHR10357:SF216">
    <property type="entry name" value="MALTOOLIGOSYL TREHALOSE SYNTHASE-RELATED"/>
    <property type="match status" value="1"/>
</dbReference>
<dbReference type="SMART" id="SM00642">
    <property type="entry name" value="Aamy"/>
    <property type="match status" value="1"/>
</dbReference>
<gene>
    <name evidence="2" type="primary">treY</name>
    <name evidence="2" type="ORF">KY084_00065</name>
</gene>
<dbReference type="EMBL" id="JAHWZX010000001">
    <property type="protein sequence ID" value="MBW4329271.1"/>
    <property type="molecule type" value="Genomic_DNA"/>
</dbReference>
<dbReference type="PANTHER" id="PTHR10357">
    <property type="entry name" value="ALPHA-AMYLASE FAMILY MEMBER"/>
    <property type="match status" value="1"/>
</dbReference>
<sequence length="821" mass="90358">MIPRATYRLQFHRDFTFADAQALVPYLDRLGISHVYASPITTARSGSTHGYDVVDPTRINPELGGEAAFRSLVATLRARGMGIIIDIVPNHMGVAGGENAWWNDVLRRGRESDYADFFDIDWQERLVLPILGAPLKEVLADGQIRVDNDGDTPFLSIYGEHRIPIRPEDHAAARSVDGRAVLFELIERQHYRLAWWRAANDELNWRRFFTINDLAGLRVEDAGVFEATHALYFRLFGEGMIDGVRIDHIDGLSDPAAYLHRLRERFDAISQREGKADAPAYIVVEKILAPGEALPSDWPIAGTSGYDFMADVTALLHDPAGEAPLSQLWQAMSGADGDFHEAELTARREMLSWGFSGQINGCVAAFKALADSSDAGAGITSAMLRRAIERAIWVFPVYRTYGPDAPPSDASVRDTVRERAARFTPPGEAQVLDMLLEWLAGEGQGDATLRSEAVRRFQQLSAPIAAKAVEDTAFYRYGRLLSLNDVGSDAGRFGMTPDAFFDTVAARAELFPDAMLTTATHDHKRGEDSRARLAVLSEVPDLWRQRVVGWEKMLGQSGSDVTPADRLMLYQALYAAMPDGLASNDRDGLLAFADRVSAWQIKALREGKRRSSWAAPDESYEARCTALIDVLLDPDRSSEFLTDLGEFIGMMAAPALAASLAQTGLRCLLPGIPDCYQGAELSDLSMVDPDNRRPVDYALRQAVLEGEAQAPGDAKLHLIRDLLNLRRDHADLFASGGMERLAVRGPRAGHVLAFSRHNSDRRLVAAVALHLTPELIGKAGPVADSGWWGDTMILSPGEETHLASAMFEKLPVFASVDIEQR</sequence>
<accession>A0ABS6XGJ7</accession>
<dbReference type="CDD" id="cd11336">
    <property type="entry name" value="AmyAc_MTSase"/>
    <property type="match status" value="1"/>
</dbReference>
<feature type="domain" description="Glycosyl hydrolase family 13 catalytic" evidence="1">
    <location>
        <begin position="11"/>
        <end position="726"/>
    </location>
</feature>
<evidence type="ECO:0000313" key="2">
    <source>
        <dbReference type="EMBL" id="MBW4329271.1"/>
    </source>
</evidence>
<organism evidence="2 3">
    <name type="scientific">Stakelama flava</name>
    <dbReference type="NCBI Taxonomy" id="2860338"/>
    <lineage>
        <taxon>Bacteria</taxon>
        <taxon>Pseudomonadati</taxon>
        <taxon>Pseudomonadota</taxon>
        <taxon>Alphaproteobacteria</taxon>
        <taxon>Sphingomonadales</taxon>
        <taxon>Sphingomonadaceae</taxon>
        <taxon>Stakelama</taxon>
    </lineage>
</organism>
<comment type="caution">
    <text evidence="2">The sequence shown here is derived from an EMBL/GenBank/DDBJ whole genome shotgun (WGS) entry which is preliminary data.</text>
</comment>
<reference evidence="2 3" key="1">
    <citation type="submission" date="2021-07" db="EMBL/GenBank/DDBJ databases">
        <title>Stakelama flava sp. nov., a novel endophytic bacterium isolated from branch of Kandelia candel.</title>
        <authorList>
            <person name="Tuo L."/>
        </authorList>
    </citation>
    <scope>NUCLEOTIDE SEQUENCE [LARGE SCALE GENOMIC DNA]</scope>
    <source>
        <strain evidence="2 3">CBK3Z-3</strain>
    </source>
</reference>
<dbReference type="NCBIfam" id="TIGR02401">
    <property type="entry name" value="trehalose_TreY"/>
    <property type="match status" value="1"/>
</dbReference>
<evidence type="ECO:0000313" key="3">
    <source>
        <dbReference type="Proteomes" id="UP001197214"/>
    </source>
</evidence>
<name>A0ABS6XGJ7_9SPHN</name>
<dbReference type="RefSeq" id="WP_219236403.1">
    <property type="nucleotide sequence ID" value="NZ_JAHWZX010000001.1"/>
</dbReference>
<evidence type="ECO:0000259" key="1">
    <source>
        <dbReference type="SMART" id="SM00642"/>
    </source>
</evidence>
<dbReference type="Proteomes" id="UP001197214">
    <property type="component" value="Unassembled WGS sequence"/>
</dbReference>
<dbReference type="Pfam" id="PF00128">
    <property type="entry name" value="Alpha-amylase"/>
    <property type="match status" value="1"/>
</dbReference>
<proteinExistence type="predicted"/>
<dbReference type="InterPro" id="IPR012767">
    <property type="entry name" value="Trehalose_TreY"/>
</dbReference>
<dbReference type="InterPro" id="IPR006047">
    <property type="entry name" value="GH13_cat_dom"/>
</dbReference>
<protein>
    <submittedName>
        <fullName evidence="2">Malto-oligosyltrehalose synthase</fullName>
    </submittedName>
</protein>